<dbReference type="InterPro" id="IPR029052">
    <property type="entry name" value="Metallo-depent_PP-like"/>
</dbReference>
<protein>
    <submittedName>
        <fullName evidence="1">Uncharacterized protein</fullName>
    </submittedName>
</protein>
<dbReference type="PANTHER" id="PTHR34990">
    <property type="entry name" value="UDP-2,3-DIACYLGLUCOSAMINE HYDROLASE-RELATED"/>
    <property type="match status" value="1"/>
</dbReference>
<dbReference type="OrthoDB" id="9802481at2"/>
<dbReference type="InterPro" id="IPR043461">
    <property type="entry name" value="LpxH-like"/>
</dbReference>
<organism evidence="1 2">
    <name type="scientific">Novipirellula aureliae</name>
    <dbReference type="NCBI Taxonomy" id="2527966"/>
    <lineage>
        <taxon>Bacteria</taxon>
        <taxon>Pseudomonadati</taxon>
        <taxon>Planctomycetota</taxon>
        <taxon>Planctomycetia</taxon>
        <taxon>Pirellulales</taxon>
        <taxon>Pirellulaceae</taxon>
        <taxon>Novipirellula</taxon>
    </lineage>
</organism>
<keyword evidence="2" id="KW-1185">Reference proteome</keyword>
<dbReference type="SUPFAM" id="SSF56300">
    <property type="entry name" value="Metallo-dependent phosphatases"/>
    <property type="match status" value="1"/>
</dbReference>
<dbReference type="GO" id="GO:0009245">
    <property type="term" value="P:lipid A biosynthetic process"/>
    <property type="evidence" value="ECO:0007669"/>
    <property type="project" value="TreeGrafter"/>
</dbReference>
<evidence type="ECO:0000313" key="1">
    <source>
        <dbReference type="EMBL" id="TWU44933.1"/>
    </source>
</evidence>
<dbReference type="AlphaFoldDB" id="A0A5C6E5F7"/>
<dbReference type="GO" id="GO:0008758">
    <property type="term" value="F:UDP-2,3-diacylglucosamine hydrolase activity"/>
    <property type="evidence" value="ECO:0007669"/>
    <property type="project" value="TreeGrafter"/>
</dbReference>
<gene>
    <name evidence="1" type="ORF">Q31b_01040</name>
</gene>
<name>A0A5C6E5F7_9BACT</name>
<evidence type="ECO:0000313" key="2">
    <source>
        <dbReference type="Proteomes" id="UP000315471"/>
    </source>
</evidence>
<dbReference type="GO" id="GO:0016020">
    <property type="term" value="C:membrane"/>
    <property type="evidence" value="ECO:0007669"/>
    <property type="project" value="GOC"/>
</dbReference>
<dbReference type="RefSeq" id="WP_146597746.1">
    <property type="nucleotide sequence ID" value="NZ_SJPY01000001.1"/>
</dbReference>
<accession>A0A5C6E5F7</accession>
<proteinExistence type="predicted"/>
<comment type="caution">
    <text evidence="1">The sequence shown here is derived from an EMBL/GenBank/DDBJ whole genome shotgun (WGS) entry which is preliminary data.</text>
</comment>
<sequence>MSTRRTQLFITSDWHLGGSLDERLGDRTSLGSSIFRSVSQLTRFLDSLQGEVHAFDGDSQIVLNGDIVDFLAPNPANNYTPLAWQNNEAAICEELTDIAARFVGDDGRGPFAALSDLASMGCQIVVLLGNHDVELCLPKVRDRFVELLGGGSKLRFIYDGEAYSCGRLLVEHGNQYDRFNAVDFDMLRRERSQLSRGMKINDADRGKLFFQPPVGSSIVVDEVNPRLPNVPFLNLLKPEFSAAIPLMLALYPETRKFFELAFEMGKIAKRSYANTPSKRPGLMSGRVSETHLDLNSFLREELATDAETFLGAPKRPGQLSGSKTDKSSVMSRLAAKAAATIDLTCPWGLYSKLRSDDAAERLKSVRIALKRVHDIADFATDTETNVYLIPAAELIKRGFEAIVFGHTHFPKEIEMGGGKYLNAGTWADVLRLPKEIGSSNETIADEAIEKFLLDMKQQNYEPYVVRHLSYVRAIVERDGSVNTALKFYSGEPPQ</sequence>
<dbReference type="EMBL" id="SJPY01000001">
    <property type="protein sequence ID" value="TWU44933.1"/>
    <property type="molecule type" value="Genomic_DNA"/>
</dbReference>
<reference evidence="1 2" key="1">
    <citation type="submission" date="2019-02" db="EMBL/GenBank/DDBJ databases">
        <title>Deep-cultivation of Planctomycetes and their phenomic and genomic characterization uncovers novel biology.</title>
        <authorList>
            <person name="Wiegand S."/>
            <person name="Jogler M."/>
            <person name="Boedeker C."/>
            <person name="Pinto D."/>
            <person name="Vollmers J."/>
            <person name="Rivas-Marin E."/>
            <person name="Kohn T."/>
            <person name="Peeters S.H."/>
            <person name="Heuer A."/>
            <person name="Rast P."/>
            <person name="Oberbeckmann S."/>
            <person name="Bunk B."/>
            <person name="Jeske O."/>
            <person name="Meyerdierks A."/>
            <person name="Storesund J.E."/>
            <person name="Kallscheuer N."/>
            <person name="Luecker S."/>
            <person name="Lage O.M."/>
            <person name="Pohl T."/>
            <person name="Merkel B.J."/>
            <person name="Hornburger P."/>
            <person name="Mueller R.-W."/>
            <person name="Bruemmer F."/>
            <person name="Labrenz M."/>
            <person name="Spormann A.M."/>
            <person name="Op Den Camp H."/>
            <person name="Overmann J."/>
            <person name="Amann R."/>
            <person name="Jetten M.S.M."/>
            <person name="Mascher T."/>
            <person name="Medema M.H."/>
            <person name="Devos D.P."/>
            <person name="Kaster A.-K."/>
            <person name="Ovreas L."/>
            <person name="Rohde M."/>
            <person name="Galperin M.Y."/>
            <person name="Jogler C."/>
        </authorList>
    </citation>
    <scope>NUCLEOTIDE SEQUENCE [LARGE SCALE GENOMIC DNA]</scope>
    <source>
        <strain evidence="1 2">Q31b</strain>
    </source>
</reference>
<dbReference type="Proteomes" id="UP000315471">
    <property type="component" value="Unassembled WGS sequence"/>
</dbReference>
<dbReference type="PANTHER" id="PTHR34990:SF2">
    <property type="entry name" value="BLL8164 PROTEIN"/>
    <property type="match status" value="1"/>
</dbReference>